<evidence type="ECO:0000313" key="4">
    <source>
        <dbReference type="EMBL" id="RKR84085.1"/>
    </source>
</evidence>
<dbReference type="InterPro" id="IPR051609">
    <property type="entry name" value="NmrA/Isoflavone_reductase-like"/>
</dbReference>
<keyword evidence="2" id="KW-0560">Oxidoreductase</keyword>
<dbReference type="RefSeq" id="WP_121199511.1">
    <property type="nucleotide sequence ID" value="NZ_RBKU01000001.1"/>
</dbReference>
<dbReference type="Pfam" id="PF05368">
    <property type="entry name" value="NmrA"/>
    <property type="match status" value="1"/>
</dbReference>
<dbReference type="Gene3D" id="3.90.25.10">
    <property type="entry name" value="UDP-galactose 4-epimerase, domain 1"/>
    <property type="match status" value="1"/>
</dbReference>
<dbReference type="Proteomes" id="UP000268007">
    <property type="component" value="Unassembled WGS sequence"/>
</dbReference>
<dbReference type="PANTHER" id="PTHR47706">
    <property type="entry name" value="NMRA-LIKE FAMILY PROTEIN"/>
    <property type="match status" value="1"/>
</dbReference>
<reference evidence="4 5" key="1">
    <citation type="submission" date="2018-10" db="EMBL/GenBank/DDBJ databases">
        <title>Genomic Encyclopedia of Archaeal and Bacterial Type Strains, Phase II (KMG-II): from individual species to whole genera.</title>
        <authorList>
            <person name="Goeker M."/>
        </authorList>
    </citation>
    <scope>NUCLEOTIDE SEQUENCE [LARGE SCALE GENOMIC DNA]</scope>
    <source>
        <strain evidence="4 5">DSM 18602</strain>
    </source>
</reference>
<gene>
    <name evidence="4" type="ORF">BDD43_4311</name>
</gene>
<feature type="domain" description="NmrA-like" evidence="3">
    <location>
        <begin position="1"/>
        <end position="231"/>
    </location>
</feature>
<dbReference type="InterPro" id="IPR008030">
    <property type="entry name" value="NmrA-like"/>
</dbReference>
<dbReference type="InterPro" id="IPR036291">
    <property type="entry name" value="NAD(P)-bd_dom_sf"/>
</dbReference>
<keyword evidence="1" id="KW-0521">NADP</keyword>
<comment type="caution">
    <text evidence="4">The sequence shown here is derived from an EMBL/GenBank/DDBJ whole genome shotgun (WGS) entry which is preliminary data.</text>
</comment>
<sequence length="293" mass="32665">MKNLILVAGATGNLGHKICRELTKLNVPTRAIVREGSDPEKIQALEQLGIDIFKVDMSNEQELIGACHGVSCIVSAIAGLHEVIVDVQTKLLNAAVTAGVPRFIPSDFSTDFTTMPDGANRNFDLRKEFEAILDSAPIKATSIFNGAFADILRYNIPLFNTKEKTIAYYDDKADWKIDFTTMDDTAAFTARAALDDATPRYLRIASFQVSPNDLVSLSEKHKGSKFQLVHMGSMENFSAYNKAQRAADPEGENKLYPKWQQAQYLYSMFLVHHSALNNDRYEGINWSPVEHNI</sequence>
<dbReference type="GO" id="GO:0016491">
    <property type="term" value="F:oxidoreductase activity"/>
    <property type="evidence" value="ECO:0007669"/>
    <property type="project" value="UniProtKB-KW"/>
</dbReference>
<evidence type="ECO:0000313" key="5">
    <source>
        <dbReference type="Proteomes" id="UP000268007"/>
    </source>
</evidence>
<dbReference type="AlphaFoldDB" id="A0A495J533"/>
<proteinExistence type="predicted"/>
<accession>A0A495J533</accession>
<evidence type="ECO:0000256" key="1">
    <source>
        <dbReference type="ARBA" id="ARBA00022857"/>
    </source>
</evidence>
<dbReference type="PANTHER" id="PTHR47706:SF1">
    <property type="entry name" value="CIPA-LIKE, PUTATIVE (AFU_ORTHOLOGUE AFUA_1G12460)-RELATED"/>
    <property type="match status" value="1"/>
</dbReference>
<dbReference type="Gene3D" id="3.40.50.720">
    <property type="entry name" value="NAD(P)-binding Rossmann-like Domain"/>
    <property type="match status" value="1"/>
</dbReference>
<evidence type="ECO:0000259" key="3">
    <source>
        <dbReference type="Pfam" id="PF05368"/>
    </source>
</evidence>
<protein>
    <submittedName>
        <fullName evidence="4">NmrA-like family protein</fullName>
    </submittedName>
</protein>
<keyword evidence="5" id="KW-1185">Reference proteome</keyword>
<dbReference type="OrthoDB" id="319724at2"/>
<dbReference type="SUPFAM" id="SSF51735">
    <property type="entry name" value="NAD(P)-binding Rossmann-fold domains"/>
    <property type="match status" value="1"/>
</dbReference>
<name>A0A495J533_9SPHI</name>
<evidence type="ECO:0000256" key="2">
    <source>
        <dbReference type="ARBA" id="ARBA00023002"/>
    </source>
</evidence>
<dbReference type="EMBL" id="RBKU01000001">
    <property type="protein sequence ID" value="RKR84085.1"/>
    <property type="molecule type" value="Genomic_DNA"/>
</dbReference>
<organism evidence="4 5">
    <name type="scientific">Mucilaginibacter gracilis</name>
    <dbReference type="NCBI Taxonomy" id="423350"/>
    <lineage>
        <taxon>Bacteria</taxon>
        <taxon>Pseudomonadati</taxon>
        <taxon>Bacteroidota</taxon>
        <taxon>Sphingobacteriia</taxon>
        <taxon>Sphingobacteriales</taxon>
        <taxon>Sphingobacteriaceae</taxon>
        <taxon>Mucilaginibacter</taxon>
    </lineage>
</organism>